<keyword evidence="4" id="KW-1185">Reference proteome</keyword>
<gene>
    <name evidence="3" type="primary">Cnig_chr_I.g3421</name>
    <name evidence="3" type="ORF">B9Z55_003421</name>
</gene>
<sequence length="141" mass="16702">MSEEGVPAKRRREDGPDEQPDLRKLIETKISELKTMINNQTENILVRIEKLENQVEKAILDKIEKINPKKILEKTFVLREMFQDVLTIKEGEERPGTEYEHFEVQAYRNQTSQRFDVYFFDVNEARGGNNHFTDPENFDKL</sequence>
<feature type="coiled-coil region" evidence="1">
    <location>
        <begin position="23"/>
        <end position="61"/>
    </location>
</feature>
<protein>
    <submittedName>
        <fullName evidence="3">Uncharacterized protein</fullName>
    </submittedName>
</protein>
<evidence type="ECO:0000313" key="3">
    <source>
        <dbReference type="EMBL" id="PIC53958.1"/>
    </source>
</evidence>
<keyword evidence="1" id="KW-0175">Coiled coil</keyword>
<dbReference type="Proteomes" id="UP000230233">
    <property type="component" value="Chromosome I"/>
</dbReference>
<accession>A0A2G5VQ86</accession>
<feature type="region of interest" description="Disordered" evidence="2">
    <location>
        <begin position="1"/>
        <end position="22"/>
    </location>
</feature>
<dbReference type="EMBL" id="PDUG01000001">
    <property type="protein sequence ID" value="PIC53958.1"/>
    <property type="molecule type" value="Genomic_DNA"/>
</dbReference>
<evidence type="ECO:0000256" key="1">
    <source>
        <dbReference type="SAM" id="Coils"/>
    </source>
</evidence>
<proteinExistence type="predicted"/>
<evidence type="ECO:0000256" key="2">
    <source>
        <dbReference type="SAM" id="MobiDB-lite"/>
    </source>
</evidence>
<organism evidence="3 4">
    <name type="scientific">Caenorhabditis nigoni</name>
    <dbReference type="NCBI Taxonomy" id="1611254"/>
    <lineage>
        <taxon>Eukaryota</taxon>
        <taxon>Metazoa</taxon>
        <taxon>Ecdysozoa</taxon>
        <taxon>Nematoda</taxon>
        <taxon>Chromadorea</taxon>
        <taxon>Rhabditida</taxon>
        <taxon>Rhabditina</taxon>
        <taxon>Rhabditomorpha</taxon>
        <taxon>Rhabditoidea</taxon>
        <taxon>Rhabditidae</taxon>
        <taxon>Peloderinae</taxon>
        <taxon>Caenorhabditis</taxon>
    </lineage>
</organism>
<name>A0A2G5VQ86_9PELO</name>
<dbReference type="AlphaFoldDB" id="A0A2G5VQ86"/>
<evidence type="ECO:0000313" key="4">
    <source>
        <dbReference type="Proteomes" id="UP000230233"/>
    </source>
</evidence>
<comment type="caution">
    <text evidence="3">The sequence shown here is derived from an EMBL/GenBank/DDBJ whole genome shotgun (WGS) entry which is preliminary data.</text>
</comment>
<reference evidence="4" key="1">
    <citation type="submission" date="2017-10" db="EMBL/GenBank/DDBJ databases">
        <title>Rapid genome shrinkage in a self-fertile nematode reveals novel sperm competition proteins.</title>
        <authorList>
            <person name="Yin D."/>
            <person name="Schwarz E.M."/>
            <person name="Thomas C.G."/>
            <person name="Felde R.L."/>
            <person name="Korf I.F."/>
            <person name="Cutter A.D."/>
            <person name="Schartner C.M."/>
            <person name="Ralston E.J."/>
            <person name="Meyer B.J."/>
            <person name="Haag E.S."/>
        </authorList>
    </citation>
    <scope>NUCLEOTIDE SEQUENCE [LARGE SCALE GENOMIC DNA]</scope>
    <source>
        <strain evidence="4">JU1422</strain>
    </source>
</reference>